<evidence type="ECO:0000256" key="2">
    <source>
        <dbReference type="ARBA" id="ARBA00006939"/>
    </source>
</evidence>
<evidence type="ECO:0000256" key="7">
    <source>
        <dbReference type="ARBA" id="ARBA00023136"/>
    </source>
</evidence>
<comment type="similarity">
    <text evidence="2 8">Belongs to the ZIP transporter (TC 2.A.5) family.</text>
</comment>
<evidence type="ECO:0000256" key="6">
    <source>
        <dbReference type="ARBA" id="ARBA00023065"/>
    </source>
</evidence>
<evidence type="ECO:0000313" key="10">
    <source>
        <dbReference type="EnsemblPlants" id="QL04p092230:mrna"/>
    </source>
</evidence>
<keyword evidence="7 8" id="KW-0472">Membrane</keyword>
<keyword evidence="6 8" id="KW-0406">Ion transport</keyword>
<feature type="signal peptide" evidence="9">
    <location>
        <begin position="1"/>
        <end position="28"/>
    </location>
</feature>
<dbReference type="Gramene" id="QL04p092230:mrna">
    <property type="protein sequence ID" value="QL04p092230:mrna"/>
    <property type="gene ID" value="QL04p092230"/>
</dbReference>
<reference evidence="10" key="2">
    <citation type="submission" date="2021-01" db="UniProtKB">
        <authorList>
            <consortium name="EnsemblPlants"/>
        </authorList>
    </citation>
    <scope>IDENTIFICATION</scope>
</reference>
<keyword evidence="9" id="KW-0732">Signal</keyword>
<keyword evidence="5 8" id="KW-1133">Transmembrane helix</keyword>
<dbReference type="Pfam" id="PF02535">
    <property type="entry name" value="Zip"/>
    <property type="match status" value="1"/>
</dbReference>
<dbReference type="AlphaFoldDB" id="A0A7N2LIN7"/>
<dbReference type="EnsemblPlants" id="QL04p092230:mrna">
    <property type="protein sequence ID" value="QL04p092230:mrna"/>
    <property type="gene ID" value="QL04p092230"/>
</dbReference>
<dbReference type="GO" id="GO:0005385">
    <property type="term" value="F:zinc ion transmembrane transporter activity"/>
    <property type="evidence" value="ECO:0007669"/>
    <property type="project" value="InterPro"/>
</dbReference>
<feature type="transmembrane region" description="Helical" evidence="8">
    <location>
        <begin position="52"/>
        <end position="75"/>
    </location>
</feature>
<evidence type="ECO:0000313" key="11">
    <source>
        <dbReference type="Proteomes" id="UP000594261"/>
    </source>
</evidence>
<keyword evidence="3 8" id="KW-0813">Transport</keyword>
<comment type="subcellular location">
    <subcellularLocation>
        <location evidence="1 8">Membrane</location>
        <topology evidence="1 8">Multi-pass membrane protein</topology>
    </subcellularLocation>
</comment>
<keyword evidence="4 8" id="KW-0812">Transmembrane</keyword>
<proteinExistence type="inferred from homology"/>
<evidence type="ECO:0000256" key="8">
    <source>
        <dbReference type="RuleBase" id="RU362088"/>
    </source>
</evidence>
<dbReference type="NCBIfam" id="TIGR00820">
    <property type="entry name" value="zip"/>
    <property type="match status" value="1"/>
</dbReference>
<evidence type="ECO:0000256" key="5">
    <source>
        <dbReference type="ARBA" id="ARBA00022989"/>
    </source>
</evidence>
<name>A0A7N2LIN7_QUELO</name>
<evidence type="ECO:0000256" key="9">
    <source>
        <dbReference type="SAM" id="SignalP"/>
    </source>
</evidence>
<dbReference type="EMBL" id="LRBV02000004">
    <property type="status" value="NOT_ANNOTATED_CDS"/>
    <property type="molecule type" value="Genomic_DNA"/>
</dbReference>
<dbReference type="InParanoid" id="A0A7N2LIN7"/>
<evidence type="ECO:0000256" key="3">
    <source>
        <dbReference type="ARBA" id="ARBA00022448"/>
    </source>
</evidence>
<feature type="transmembrane region" description="Helical" evidence="8">
    <location>
        <begin position="247"/>
        <end position="267"/>
    </location>
</feature>
<dbReference type="InterPro" id="IPR004698">
    <property type="entry name" value="Zn/Fe_permease_fun/pln"/>
</dbReference>
<feature type="transmembrane region" description="Helical" evidence="8">
    <location>
        <begin position="145"/>
        <end position="165"/>
    </location>
</feature>
<protein>
    <submittedName>
        <fullName evidence="10">Uncharacterized protein</fullName>
    </submittedName>
</protein>
<comment type="caution">
    <text evidence="8">Lacks conserved residue(s) required for the propagation of feature annotation.</text>
</comment>
<organism evidence="10 11">
    <name type="scientific">Quercus lobata</name>
    <name type="common">Valley oak</name>
    <dbReference type="NCBI Taxonomy" id="97700"/>
    <lineage>
        <taxon>Eukaryota</taxon>
        <taxon>Viridiplantae</taxon>
        <taxon>Streptophyta</taxon>
        <taxon>Embryophyta</taxon>
        <taxon>Tracheophyta</taxon>
        <taxon>Spermatophyta</taxon>
        <taxon>Magnoliopsida</taxon>
        <taxon>eudicotyledons</taxon>
        <taxon>Gunneridae</taxon>
        <taxon>Pentapetalae</taxon>
        <taxon>rosids</taxon>
        <taxon>fabids</taxon>
        <taxon>Fagales</taxon>
        <taxon>Fagaceae</taxon>
        <taxon>Quercus</taxon>
    </lineage>
</organism>
<accession>A0A7N2LIN7</accession>
<feature type="transmembrane region" description="Helical" evidence="8">
    <location>
        <begin position="177"/>
        <end position="199"/>
    </location>
</feature>
<reference evidence="10 11" key="1">
    <citation type="journal article" date="2016" name="G3 (Bethesda)">
        <title>First Draft Assembly and Annotation of the Genome of a California Endemic Oak Quercus lobata Nee (Fagaceae).</title>
        <authorList>
            <person name="Sork V.L."/>
            <person name="Fitz-Gibbon S.T."/>
            <person name="Puiu D."/>
            <person name="Crepeau M."/>
            <person name="Gugger P.F."/>
            <person name="Sherman R."/>
            <person name="Stevens K."/>
            <person name="Langley C.H."/>
            <person name="Pellegrini M."/>
            <person name="Salzberg S.L."/>
        </authorList>
    </citation>
    <scope>NUCLEOTIDE SEQUENCE [LARGE SCALE GENOMIC DNA]</scope>
    <source>
        <strain evidence="10 11">cv. SW786</strain>
    </source>
</reference>
<evidence type="ECO:0000256" key="1">
    <source>
        <dbReference type="ARBA" id="ARBA00004141"/>
    </source>
</evidence>
<dbReference type="OMA" id="NEHEGHI"/>
<sequence length="294" mass="31615">MINLQVCSLNYIFNILFLLVLFLPTIYGDCMCDDSGNTGNNKSAALKYKLGSIASILVASAVGASIPLLGFFAMLSSIGTLMVDAYATSYFNKMHFNSQAVTDEEKDNEHEGHIHVHTHATHGHAHGSTIHSEGINSKELTRHRVIAQVLELGIVFHSVIIGVDMGASQSVATIRPLLVAFSFHKFFEGVGLGGCIALAQFKSKSAAIMSFFFSLTTPLGIVVGIGISSTYNDNSPTAPIVEGTFKALAAGILIYMALVDLLAADFMNPRLQSNLRIQFGSNVSLFLGLDVWHS</sequence>
<keyword evidence="11" id="KW-1185">Reference proteome</keyword>
<dbReference type="InterPro" id="IPR003689">
    <property type="entry name" value="ZIP"/>
</dbReference>
<dbReference type="Proteomes" id="UP000594261">
    <property type="component" value="Chromosome 4"/>
</dbReference>
<dbReference type="GO" id="GO:0005886">
    <property type="term" value="C:plasma membrane"/>
    <property type="evidence" value="ECO:0007669"/>
    <property type="project" value="TreeGrafter"/>
</dbReference>
<feature type="chain" id="PRO_5029463442" evidence="9">
    <location>
        <begin position="29"/>
        <end position="294"/>
    </location>
</feature>
<feature type="transmembrane region" description="Helical" evidence="8">
    <location>
        <begin position="206"/>
        <end position="227"/>
    </location>
</feature>
<evidence type="ECO:0000256" key="4">
    <source>
        <dbReference type="ARBA" id="ARBA00022692"/>
    </source>
</evidence>
<dbReference type="PANTHER" id="PTHR11040:SF181">
    <property type="entry name" value="ZINC TRANSPORTER 1"/>
    <property type="match status" value="1"/>
</dbReference>
<dbReference type="PANTHER" id="PTHR11040">
    <property type="entry name" value="ZINC/IRON TRANSPORTER"/>
    <property type="match status" value="1"/>
</dbReference>